<dbReference type="CDD" id="cd01130">
    <property type="entry name" value="VirB11-like_ATPase"/>
    <property type="match status" value="1"/>
</dbReference>
<comment type="similarity">
    <text evidence="1">Belongs to the GSP E family.</text>
</comment>
<sequence length="465" mass="50596">MSLFGSRKAPAQAVTKVREEVPAAPAQDAPRAASEPRAVASAEDRARLDTVWTRWHGKLTQNSDLIAAGATPEDAAGRVREALQQIAANDQANLPKVDREKLIDSITAEVVGFGPLEELLAQDDISEIMVNTANAIYIERGGRMVKTDLTFRSEEALVRICRKMAQAVGRTVDTQNPMCDARLLDGSRINIIVPPLAVDGTHLTIRKFKKDKLVLSDLVKFGALTEEAAEVLRIIGRVRINLIISGGTGSGKTTLLNCLTGSIDQNERVITCEDTAELQLQQPHVVRLETRPAGSEGAGAVTMQDLVRNALRMKPHRIIVGEVRDAAAIDLIQAMNTGHMGSMGTIHANDPRGGLARLEALIRTGPGYQSLPSHIIRKDICDSLDLVIQTQQLSTTGQRVITHITEIGGMETDSIVTQDIFKYDFKANVLKGMGVLRPRFMDRAAQYGEQDNLLRALDLASGDRL</sequence>
<dbReference type="RefSeq" id="WP_394010434.1">
    <property type="nucleotide sequence ID" value="NZ_JBAFUR010000011.1"/>
</dbReference>
<organism evidence="4 5">
    <name type="scientific">Xanthobacter aminoxidans</name>
    <dbReference type="NCBI Taxonomy" id="186280"/>
    <lineage>
        <taxon>Bacteria</taxon>
        <taxon>Pseudomonadati</taxon>
        <taxon>Pseudomonadota</taxon>
        <taxon>Alphaproteobacteria</taxon>
        <taxon>Hyphomicrobiales</taxon>
        <taxon>Xanthobacteraceae</taxon>
        <taxon>Xanthobacter</taxon>
    </lineage>
</organism>
<feature type="domain" description="Bacterial type II secretion system protein E" evidence="3">
    <location>
        <begin position="112"/>
        <end position="393"/>
    </location>
</feature>
<evidence type="ECO:0000313" key="4">
    <source>
        <dbReference type="EMBL" id="MFG1255415.1"/>
    </source>
</evidence>
<dbReference type="SUPFAM" id="SSF52540">
    <property type="entry name" value="P-loop containing nucleoside triphosphate hydrolases"/>
    <property type="match status" value="1"/>
</dbReference>
<dbReference type="Gene3D" id="3.40.50.300">
    <property type="entry name" value="P-loop containing nucleotide triphosphate hydrolases"/>
    <property type="match status" value="1"/>
</dbReference>
<dbReference type="InterPro" id="IPR001482">
    <property type="entry name" value="T2SS/T4SS_dom"/>
</dbReference>
<evidence type="ECO:0000256" key="2">
    <source>
        <dbReference type="SAM" id="MobiDB-lite"/>
    </source>
</evidence>
<evidence type="ECO:0000259" key="3">
    <source>
        <dbReference type="Pfam" id="PF00437"/>
    </source>
</evidence>
<gene>
    <name evidence="4" type="ORF">V5F30_24605</name>
</gene>
<evidence type="ECO:0000256" key="1">
    <source>
        <dbReference type="ARBA" id="ARBA00006611"/>
    </source>
</evidence>
<name>A0ABW6ZNI9_9HYPH</name>
<dbReference type="InterPro" id="IPR027417">
    <property type="entry name" value="P-loop_NTPase"/>
</dbReference>
<comment type="caution">
    <text evidence="4">The sequence shown here is derived from an EMBL/GenBank/DDBJ whole genome shotgun (WGS) entry which is preliminary data.</text>
</comment>
<feature type="compositionally biased region" description="Low complexity" evidence="2">
    <location>
        <begin position="22"/>
        <end position="33"/>
    </location>
</feature>
<evidence type="ECO:0000313" key="5">
    <source>
        <dbReference type="Proteomes" id="UP001604043"/>
    </source>
</evidence>
<proteinExistence type="inferred from homology"/>
<dbReference type="Gene3D" id="3.30.450.380">
    <property type="match status" value="1"/>
</dbReference>
<protein>
    <submittedName>
        <fullName evidence="4">CpaF family protein</fullName>
    </submittedName>
</protein>
<dbReference type="Proteomes" id="UP001604043">
    <property type="component" value="Unassembled WGS sequence"/>
</dbReference>
<dbReference type="PANTHER" id="PTHR30486">
    <property type="entry name" value="TWITCHING MOTILITY PROTEIN PILT"/>
    <property type="match status" value="1"/>
</dbReference>
<feature type="region of interest" description="Disordered" evidence="2">
    <location>
        <begin position="1"/>
        <end position="42"/>
    </location>
</feature>
<dbReference type="PANTHER" id="PTHR30486:SF15">
    <property type="entry name" value="TYPE II_IV SECRETION SYSTEM ATPASE"/>
    <property type="match status" value="1"/>
</dbReference>
<keyword evidence="5" id="KW-1185">Reference proteome</keyword>
<accession>A0ABW6ZNI9</accession>
<reference evidence="4 5" key="1">
    <citation type="submission" date="2024-02" db="EMBL/GenBank/DDBJ databases">
        <title>Expansion and revision of Xanthobacter and proposal of Roseixanthobacter gen. nov.</title>
        <authorList>
            <person name="Soltysiak M.P.M."/>
            <person name="Jalihal A."/>
            <person name="Ory A."/>
            <person name="Chrisophersen C."/>
            <person name="Lee A.D."/>
            <person name="Boulton J."/>
            <person name="Springer M."/>
        </authorList>
    </citation>
    <scope>NUCLEOTIDE SEQUENCE [LARGE SCALE GENOMIC DNA]</scope>
    <source>
        <strain evidence="4 5">CB5</strain>
    </source>
</reference>
<dbReference type="Pfam" id="PF00437">
    <property type="entry name" value="T2SSE"/>
    <property type="match status" value="1"/>
</dbReference>
<dbReference type="EMBL" id="JBAFUR010000011">
    <property type="protein sequence ID" value="MFG1255415.1"/>
    <property type="molecule type" value="Genomic_DNA"/>
</dbReference>
<dbReference type="InterPro" id="IPR050921">
    <property type="entry name" value="T4SS_GSP_E_ATPase"/>
</dbReference>